<name>A0A8S5SF88_9CAUD</name>
<dbReference type="EMBL" id="BK032583">
    <property type="protein sequence ID" value="DAF49507.1"/>
    <property type="molecule type" value="Genomic_DNA"/>
</dbReference>
<sequence>MTNSEKYRFLQNLRDSNSISLDNCREALEKIGDMKYNYGDYLITEPVNYDEELKRLPGADYDLCCALFSTVLREDHFNNGTFAKRHEAGEILSILDRMLLLLSDNK</sequence>
<protein>
    <submittedName>
        <fullName evidence="1">Uncharacterized protein</fullName>
    </submittedName>
</protein>
<reference evidence="1" key="1">
    <citation type="journal article" date="2021" name="Proc. Natl. Acad. Sci. U.S.A.">
        <title>A Catalog of Tens of Thousands of Viruses from Human Metagenomes Reveals Hidden Associations with Chronic Diseases.</title>
        <authorList>
            <person name="Tisza M.J."/>
            <person name="Buck C.B."/>
        </authorList>
    </citation>
    <scope>NUCLEOTIDE SEQUENCE</scope>
    <source>
        <strain evidence="1">Ct9mC1</strain>
    </source>
</reference>
<dbReference type="InterPro" id="IPR045425">
    <property type="entry name" value="DUF6508"/>
</dbReference>
<proteinExistence type="predicted"/>
<evidence type="ECO:0000313" key="1">
    <source>
        <dbReference type="EMBL" id="DAF49507.1"/>
    </source>
</evidence>
<organism evidence="1">
    <name type="scientific">Siphoviridae sp. ct9mC1</name>
    <dbReference type="NCBI Taxonomy" id="2827794"/>
    <lineage>
        <taxon>Viruses</taxon>
        <taxon>Duplodnaviria</taxon>
        <taxon>Heunggongvirae</taxon>
        <taxon>Uroviricota</taxon>
        <taxon>Caudoviricetes</taxon>
    </lineage>
</organism>
<accession>A0A8S5SF88</accession>
<dbReference type="Pfam" id="PF20118">
    <property type="entry name" value="DUF6508"/>
    <property type="match status" value="1"/>
</dbReference>